<dbReference type="PANTHER" id="PTHR45982">
    <property type="entry name" value="REGULATOR OF CHROMOSOME CONDENSATION"/>
    <property type="match status" value="1"/>
</dbReference>
<feature type="compositionally biased region" description="Acidic residues" evidence="5">
    <location>
        <begin position="1034"/>
        <end position="1051"/>
    </location>
</feature>
<dbReference type="InterPro" id="IPR011333">
    <property type="entry name" value="SKP1/BTB/POZ_sf"/>
</dbReference>
<evidence type="ECO:0000256" key="3">
    <source>
        <dbReference type="ARBA" id="ARBA00022737"/>
    </source>
</evidence>
<keyword evidence="2" id="KW-0344">Guanine-nucleotide releasing factor</keyword>
<dbReference type="EMBL" id="LGRX02033281">
    <property type="protein sequence ID" value="KAK3241925.1"/>
    <property type="molecule type" value="Genomic_DNA"/>
</dbReference>
<evidence type="ECO:0000259" key="6">
    <source>
        <dbReference type="PROSITE" id="PS50097"/>
    </source>
</evidence>
<dbReference type="Pfam" id="PF00651">
    <property type="entry name" value="BTB"/>
    <property type="match status" value="1"/>
</dbReference>
<proteinExistence type="predicted"/>
<reference evidence="7 8" key="1">
    <citation type="journal article" date="2015" name="Genome Biol. Evol.">
        <title>Comparative Genomics of a Bacterivorous Green Alga Reveals Evolutionary Causalities and Consequences of Phago-Mixotrophic Mode of Nutrition.</title>
        <authorList>
            <person name="Burns J.A."/>
            <person name="Paasch A."/>
            <person name="Narechania A."/>
            <person name="Kim E."/>
        </authorList>
    </citation>
    <scope>NUCLEOTIDE SEQUENCE [LARGE SCALE GENOMIC DNA]</scope>
    <source>
        <strain evidence="7 8">PLY_AMNH</strain>
    </source>
</reference>
<gene>
    <name evidence="7" type="ORF">CYMTET_48358</name>
</gene>
<feature type="domain" description="BTB" evidence="6">
    <location>
        <begin position="486"/>
        <end position="564"/>
    </location>
</feature>
<feature type="repeat" description="RCC1" evidence="4">
    <location>
        <begin position="13"/>
        <end position="73"/>
    </location>
</feature>
<feature type="region of interest" description="Disordered" evidence="5">
    <location>
        <begin position="1016"/>
        <end position="1051"/>
    </location>
</feature>
<keyword evidence="3" id="KW-0677">Repeat</keyword>
<feature type="repeat" description="RCC1" evidence="4">
    <location>
        <begin position="329"/>
        <end position="394"/>
    </location>
</feature>
<feature type="repeat" description="RCC1" evidence="4">
    <location>
        <begin position="74"/>
        <end position="137"/>
    </location>
</feature>
<organism evidence="7 8">
    <name type="scientific">Cymbomonas tetramitiformis</name>
    <dbReference type="NCBI Taxonomy" id="36881"/>
    <lineage>
        <taxon>Eukaryota</taxon>
        <taxon>Viridiplantae</taxon>
        <taxon>Chlorophyta</taxon>
        <taxon>Pyramimonadophyceae</taxon>
        <taxon>Pyramimonadales</taxon>
        <taxon>Pyramimonadaceae</taxon>
        <taxon>Cymbomonas</taxon>
    </lineage>
</organism>
<keyword evidence="8" id="KW-1185">Reference proteome</keyword>
<feature type="region of interest" description="Disordered" evidence="5">
    <location>
        <begin position="672"/>
        <end position="867"/>
    </location>
</feature>
<dbReference type="PROSITE" id="PS00626">
    <property type="entry name" value="RCC1_2"/>
    <property type="match status" value="1"/>
</dbReference>
<dbReference type="CDD" id="cd14733">
    <property type="entry name" value="BACK"/>
    <property type="match status" value="1"/>
</dbReference>
<feature type="repeat" description="RCC1" evidence="4">
    <location>
        <begin position="395"/>
        <end position="461"/>
    </location>
</feature>
<feature type="compositionally biased region" description="Basic and acidic residues" evidence="5">
    <location>
        <begin position="740"/>
        <end position="777"/>
    </location>
</feature>
<sequence>MSCEPKVLSATNSAIFSWGSNAYGALGKIDDTLPKDDDGNTYSDCPHRISQLDGHHVTQVACAHGITLAVSLDGGVWAWGCATYGLLGSPDRTGLPAEPNLQCNVYQPSPQRVTGLQQQLITQVACSDFHCLALALGGDVHAWGSAKFGQLGIEDSAGLLHEDDSGFEVYSPVPLLVGALCGQQVAQVACGQKSSFAVTERGTVWAWGSAAYGLCGSPDEVVRHVEPSEAIPYRPTPQPVTGLDGQDVVQVASGDCHCLAVTRTGEVWAWGSATYGKLGTDERGGLPNWGDDESDVYQPAPALVLGLQGEQVTHVACGLAHNLAVTLGGDLMAWGSAYHGQLGLQPSDLSDLPTEVENADQVYQPTPARVHMPLGQKVVQAACGREHSLAVTRGGHVWAWGSGTYGKLADGASKGDDPPSTGTSRVPCHMVPMLVTGVPHVECSAHAVGASYAHSIVLLRPRCSSPERMMASMHDWQGVFMDRKSADVEFFVEGDASADPAQRLHAHKALLVARSEYYRSQFTGGMQETVNDEGLVQVKVTDISTHTFRNVLHWLYTDELPICSTETTSEDGKLLLDVLRVSNKLQLPALTALAEAHLKEYITVESSAHIWQHAHETCAPRLEEAAFAFILDNFDEVSCSDEFHQVDGPEQLHVAPGFVCITVALAWPALEPSNPAQSDEVHSRTTRPLEMRAPRQEMTRATRGRRGPLEVRAPRQDDDGGPLEVRAPRQDDDGGPLDSRCVHHSEDDEGHSRYDAPRQDERGSHSRYVHRGDDEGHSSMCTTGTTRALEVRAPRQDDEGHSRCCGGDEGHSRYAHHSQNDDGGQVGTCRQDDEGHSVRAPRQDDKGHSRYNGALTEPRGASQPYSRLPPVFPRRLAEEHLDPLEDEASLRSALARSRMTLSLRSALARWMMTERARTTVQRETVHHYHSQSPEFSAVGAAQQVYETFDSDNIVVYETSDVENDDSQNPPGYWDESDFSDEEDYSEATVPFPNFGVPHEPGVPLFDEADAIAPLGATEGISTDDISDVPKTWDDDVEKEQGDDEEYESYEEDDYHHAEWDAWEASHDVSEHDDLDHQLYQGGPEISGFSTTGGGQCDYEDYYDDYGDYGDSDLGGAHGYDAGGDYY</sequence>
<dbReference type="Gene3D" id="2.130.10.30">
    <property type="entry name" value="Regulator of chromosome condensation 1/beta-lactamase-inhibitor protein II"/>
    <property type="match status" value="3"/>
</dbReference>
<dbReference type="InterPro" id="IPR000210">
    <property type="entry name" value="BTB/POZ_dom"/>
</dbReference>
<dbReference type="InterPro" id="IPR000408">
    <property type="entry name" value="Reg_chr_condens"/>
</dbReference>
<dbReference type="GO" id="GO:0005085">
    <property type="term" value="F:guanyl-nucleotide exchange factor activity"/>
    <property type="evidence" value="ECO:0007669"/>
    <property type="project" value="TreeGrafter"/>
</dbReference>
<comment type="caution">
    <text evidence="7">The sequence shown here is derived from an EMBL/GenBank/DDBJ whole genome shotgun (WGS) entry which is preliminary data.</text>
</comment>
<dbReference type="SUPFAM" id="SSF54695">
    <property type="entry name" value="POZ domain"/>
    <property type="match status" value="1"/>
</dbReference>
<dbReference type="Gene3D" id="3.30.710.10">
    <property type="entry name" value="Potassium Channel Kv1.1, Chain A"/>
    <property type="match status" value="1"/>
</dbReference>
<dbReference type="PROSITE" id="PS50097">
    <property type="entry name" value="BTB"/>
    <property type="match status" value="1"/>
</dbReference>
<evidence type="ECO:0000313" key="8">
    <source>
        <dbReference type="Proteomes" id="UP001190700"/>
    </source>
</evidence>
<dbReference type="PRINTS" id="PR00633">
    <property type="entry name" value="RCCNDNSATION"/>
</dbReference>
<dbReference type="InterPro" id="IPR051553">
    <property type="entry name" value="Ran_GTPase-activating"/>
</dbReference>
<dbReference type="GO" id="GO:0005737">
    <property type="term" value="C:cytoplasm"/>
    <property type="evidence" value="ECO:0007669"/>
    <property type="project" value="TreeGrafter"/>
</dbReference>
<evidence type="ECO:0000256" key="1">
    <source>
        <dbReference type="ARBA" id="ARBA00004906"/>
    </source>
</evidence>
<dbReference type="SMART" id="SM00225">
    <property type="entry name" value="BTB"/>
    <property type="match status" value="1"/>
</dbReference>
<dbReference type="PANTHER" id="PTHR45982:SF1">
    <property type="entry name" value="REGULATOR OF CHROMOSOME CONDENSATION"/>
    <property type="match status" value="1"/>
</dbReference>
<feature type="repeat" description="RCC1" evidence="4">
    <location>
        <begin position="265"/>
        <end position="328"/>
    </location>
</feature>
<evidence type="ECO:0000256" key="2">
    <source>
        <dbReference type="ARBA" id="ARBA00022658"/>
    </source>
</evidence>
<feature type="compositionally biased region" description="Basic and acidic residues" evidence="5">
    <location>
        <begin position="707"/>
        <end position="718"/>
    </location>
</feature>
<evidence type="ECO:0000256" key="5">
    <source>
        <dbReference type="SAM" id="MobiDB-lite"/>
    </source>
</evidence>
<dbReference type="Pfam" id="PF25390">
    <property type="entry name" value="WD40_RLD"/>
    <property type="match status" value="1"/>
</dbReference>
<dbReference type="InterPro" id="IPR009091">
    <property type="entry name" value="RCC1/BLIP-II"/>
</dbReference>
<dbReference type="PROSITE" id="PS50012">
    <property type="entry name" value="RCC1_3"/>
    <property type="match status" value="7"/>
</dbReference>
<evidence type="ECO:0000256" key="4">
    <source>
        <dbReference type="PROSITE-ProRule" id="PRU00235"/>
    </source>
</evidence>
<dbReference type="AlphaFoldDB" id="A0AAE0BU98"/>
<evidence type="ECO:0000313" key="7">
    <source>
        <dbReference type="EMBL" id="KAK3241925.1"/>
    </source>
</evidence>
<accession>A0AAE0BU98</accession>
<feature type="compositionally biased region" description="Basic and acidic residues" evidence="5">
    <location>
        <begin position="679"/>
        <end position="700"/>
    </location>
</feature>
<dbReference type="InterPro" id="IPR058923">
    <property type="entry name" value="RCC1-like_dom"/>
</dbReference>
<feature type="compositionally biased region" description="Basic and acidic residues" evidence="5">
    <location>
        <begin position="789"/>
        <end position="812"/>
    </location>
</feature>
<dbReference type="SUPFAM" id="SSF50985">
    <property type="entry name" value="RCC1/BLIP-II"/>
    <property type="match status" value="1"/>
</dbReference>
<comment type="pathway">
    <text evidence="1">Protein modification; protein ubiquitination.</text>
</comment>
<feature type="compositionally biased region" description="Basic and acidic residues" evidence="5">
    <location>
        <begin position="830"/>
        <end position="848"/>
    </location>
</feature>
<name>A0AAE0BU98_9CHLO</name>
<dbReference type="Pfam" id="PF13540">
    <property type="entry name" value="RCC1_2"/>
    <property type="match status" value="1"/>
</dbReference>
<protein>
    <recommendedName>
        <fullName evidence="6">BTB domain-containing protein</fullName>
    </recommendedName>
</protein>
<dbReference type="Proteomes" id="UP001190700">
    <property type="component" value="Unassembled WGS sequence"/>
</dbReference>
<feature type="repeat" description="RCC1" evidence="4">
    <location>
        <begin position="138"/>
        <end position="201"/>
    </location>
</feature>
<feature type="repeat" description="RCC1" evidence="4">
    <location>
        <begin position="202"/>
        <end position="264"/>
    </location>
</feature>